<sequence length="342" mass="39628">MALTGRLLRTFEIDFAWSVLYYWIALIEQWPYRMCWLLEKSQDVSDDQMTLNELYHLVKVQLPTKNVLIGLDRSHREFENFLRRMTSGKADNLTVRQMRNLVTCTSNLDPYLRKLIKDQRRENDKLLGETNHLDLSSIGAAEFLFEDSTIWNSITKLLVKMQIDDIINLVSKLNIPIERQNDILPMFYLYNLNGLVLQSCDLDELQRTLKLSLGDWTLIRLLIETLRKWKPSLTLQRSVPPRGPRSNSISRQQMPSINIEPPSQIPVSAADQSRRMNSIVEEVNLIPNLNDVIINEDHSDIEDEEIHHDDVDIDLLDSDNETEDTDSAKSVAGSRESLLHSE</sequence>
<feature type="domain" description="Kinase D-interacting substrate of 220 kDa-like SAM" evidence="2">
    <location>
        <begin position="156"/>
        <end position="233"/>
    </location>
</feature>
<dbReference type="AlphaFoldDB" id="A0A914QXF4"/>
<dbReference type="GO" id="GO:0030165">
    <property type="term" value="F:PDZ domain binding"/>
    <property type="evidence" value="ECO:0007669"/>
    <property type="project" value="TreeGrafter"/>
</dbReference>
<evidence type="ECO:0000313" key="4">
    <source>
        <dbReference type="WBParaSite" id="PDA_v2.g8972.t1"/>
    </source>
</evidence>
<feature type="region of interest" description="Disordered" evidence="1">
    <location>
        <begin position="302"/>
        <end position="342"/>
    </location>
</feature>
<dbReference type="InterPro" id="IPR052771">
    <property type="entry name" value="Neurotrophin_sig_adaptor"/>
</dbReference>
<proteinExistence type="predicted"/>
<dbReference type="PANTHER" id="PTHR24116">
    <property type="entry name" value="KINASE D-INTERACTING SUBSTRATE OF 220 KDA"/>
    <property type="match status" value="1"/>
</dbReference>
<evidence type="ECO:0000259" key="2">
    <source>
        <dbReference type="Pfam" id="PF23307"/>
    </source>
</evidence>
<evidence type="ECO:0000313" key="3">
    <source>
        <dbReference type="Proteomes" id="UP000887578"/>
    </source>
</evidence>
<feature type="compositionally biased region" description="Acidic residues" evidence="1">
    <location>
        <begin position="311"/>
        <end position="325"/>
    </location>
</feature>
<accession>A0A914QXF4</accession>
<keyword evidence="3" id="KW-1185">Reference proteome</keyword>
<evidence type="ECO:0000256" key="1">
    <source>
        <dbReference type="SAM" id="MobiDB-lite"/>
    </source>
</evidence>
<protein>
    <recommendedName>
        <fullName evidence="2">Kinase D-interacting substrate of 220 kDa-like SAM domain-containing protein</fullName>
    </recommendedName>
</protein>
<dbReference type="WBParaSite" id="PDA_v2.g8972.t1">
    <property type="protein sequence ID" value="PDA_v2.g8972.t1"/>
    <property type="gene ID" value="PDA_v2.g8972"/>
</dbReference>
<feature type="region of interest" description="Disordered" evidence="1">
    <location>
        <begin position="236"/>
        <end position="273"/>
    </location>
</feature>
<feature type="compositionally biased region" description="Polar residues" evidence="1">
    <location>
        <begin position="245"/>
        <end position="256"/>
    </location>
</feature>
<organism evidence="3 4">
    <name type="scientific">Panagrolaimus davidi</name>
    <dbReference type="NCBI Taxonomy" id="227884"/>
    <lineage>
        <taxon>Eukaryota</taxon>
        <taxon>Metazoa</taxon>
        <taxon>Ecdysozoa</taxon>
        <taxon>Nematoda</taxon>
        <taxon>Chromadorea</taxon>
        <taxon>Rhabditida</taxon>
        <taxon>Tylenchina</taxon>
        <taxon>Panagrolaimomorpha</taxon>
        <taxon>Panagrolaimoidea</taxon>
        <taxon>Panagrolaimidae</taxon>
        <taxon>Panagrolaimus</taxon>
    </lineage>
</organism>
<dbReference type="Proteomes" id="UP000887578">
    <property type="component" value="Unplaced"/>
</dbReference>
<reference evidence="4" key="1">
    <citation type="submission" date="2022-11" db="UniProtKB">
        <authorList>
            <consortium name="WormBaseParasite"/>
        </authorList>
    </citation>
    <scope>IDENTIFICATION</scope>
</reference>
<dbReference type="GO" id="GO:0019887">
    <property type="term" value="F:protein kinase regulator activity"/>
    <property type="evidence" value="ECO:0007669"/>
    <property type="project" value="TreeGrafter"/>
</dbReference>
<dbReference type="PANTHER" id="PTHR24116:SF0">
    <property type="entry name" value="KINASE D-INTERACTING SUBSTRATE OF 220 KDA"/>
    <property type="match status" value="1"/>
</dbReference>
<dbReference type="Pfam" id="PF23307">
    <property type="entry name" value="SAM_KIDINS220"/>
    <property type="match status" value="1"/>
</dbReference>
<dbReference type="InterPro" id="IPR057092">
    <property type="entry name" value="SAM_KIDINS220"/>
</dbReference>
<name>A0A914QXF4_9BILA</name>